<evidence type="ECO:0000313" key="14">
    <source>
        <dbReference type="EMBL" id="QCD34847.1"/>
    </source>
</evidence>
<keyword evidence="15" id="KW-1185">Reference proteome</keyword>
<reference evidence="14 15" key="1">
    <citation type="submission" date="2019-02" db="EMBL/GenBank/DDBJ databases">
        <title>Isolation and identification of novel species under the genus Muribaculum.</title>
        <authorList>
            <person name="Miyake S."/>
            <person name="Ding Y."/>
            <person name="Low A."/>
            <person name="Soh M."/>
            <person name="Seedorf H."/>
        </authorList>
    </citation>
    <scope>NUCLEOTIDE SEQUENCE [LARGE SCALE GENOMIC DNA]</scope>
    <source>
        <strain evidence="14 15">TLL-A4</strain>
    </source>
</reference>
<comment type="subunit">
    <text evidence="10">Monomer.</text>
</comment>
<dbReference type="PANTHER" id="PTHR11088:SF60">
    <property type="entry name" value="TRNA DIMETHYLALLYLTRANSFERASE"/>
    <property type="match status" value="1"/>
</dbReference>
<dbReference type="NCBIfam" id="TIGR00174">
    <property type="entry name" value="miaA"/>
    <property type="match status" value="1"/>
</dbReference>
<organism evidence="14 15">
    <name type="scientific">Muribaculum gordoncarteri</name>
    <dbReference type="NCBI Taxonomy" id="2530390"/>
    <lineage>
        <taxon>Bacteria</taxon>
        <taxon>Pseudomonadati</taxon>
        <taxon>Bacteroidota</taxon>
        <taxon>Bacteroidia</taxon>
        <taxon>Bacteroidales</taxon>
        <taxon>Muribaculaceae</taxon>
        <taxon>Muribaculum</taxon>
    </lineage>
</organism>
<dbReference type="EMBL" id="CP039393">
    <property type="protein sequence ID" value="QCD34847.1"/>
    <property type="molecule type" value="Genomic_DNA"/>
</dbReference>
<dbReference type="RefSeq" id="WP_136409738.1">
    <property type="nucleotide sequence ID" value="NZ_CANQMU010000042.1"/>
</dbReference>
<dbReference type="PANTHER" id="PTHR11088">
    <property type="entry name" value="TRNA DIMETHYLALLYLTRANSFERASE"/>
    <property type="match status" value="1"/>
</dbReference>
<dbReference type="SUPFAM" id="SSF52540">
    <property type="entry name" value="P-loop containing nucleoside triphosphate hydrolases"/>
    <property type="match status" value="2"/>
</dbReference>
<feature type="site" description="Interaction with substrate tRNA" evidence="10">
    <location>
        <position position="129"/>
    </location>
</feature>
<dbReference type="Pfam" id="PF01715">
    <property type="entry name" value="IPPT"/>
    <property type="match status" value="1"/>
</dbReference>
<evidence type="ECO:0000256" key="4">
    <source>
        <dbReference type="ARBA" id="ARBA00022679"/>
    </source>
</evidence>
<dbReference type="OrthoDB" id="9776390at2"/>
<dbReference type="InterPro" id="IPR018022">
    <property type="entry name" value="IPT"/>
</dbReference>
<keyword evidence="7 10" id="KW-0067">ATP-binding</keyword>
<keyword evidence="4 10" id="KW-0808">Transferase</keyword>
<comment type="cofactor">
    <cofactor evidence="1 10">
        <name>Mg(2+)</name>
        <dbReference type="ChEBI" id="CHEBI:18420"/>
    </cofactor>
</comment>
<evidence type="ECO:0000256" key="9">
    <source>
        <dbReference type="ARBA" id="ARBA00049563"/>
    </source>
</evidence>
<dbReference type="EC" id="2.5.1.75" evidence="10"/>
<evidence type="ECO:0000313" key="15">
    <source>
        <dbReference type="Proteomes" id="UP000297031"/>
    </source>
</evidence>
<evidence type="ECO:0000256" key="13">
    <source>
        <dbReference type="RuleBase" id="RU003785"/>
    </source>
</evidence>
<keyword evidence="5 10" id="KW-0819">tRNA processing</keyword>
<dbReference type="GO" id="GO:0005524">
    <property type="term" value="F:ATP binding"/>
    <property type="evidence" value="ECO:0007669"/>
    <property type="project" value="UniProtKB-UniRule"/>
</dbReference>
<comment type="similarity">
    <text evidence="3 10 13">Belongs to the IPP transferase family.</text>
</comment>
<dbReference type="Gene3D" id="3.40.50.300">
    <property type="entry name" value="P-loop containing nucleotide triphosphate hydrolases"/>
    <property type="match status" value="1"/>
</dbReference>
<name>A0A4V1D1D7_9BACT</name>
<dbReference type="KEGG" id="mgod:E7746_02605"/>
<evidence type="ECO:0000256" key="7">
    <source>
        <dbReference type="ARBA" id="ARBA00022840"/>
    </source>
</evidence>
<dbReference type="HAMAP" id="MF_00185">
    <property type="entry name" value="IPP_trans"/>
    <property type="match status" value="1"/>
</dbReference>
<gene>
    <name evidence="10 14" type="primary">miaA</name>
    <name evidence="14" type="ORF">E7746_02605</name>
</gene>
<comment type="function">
    <text evidence="2 10 12">Catalyzes the transfer of a dimethylallyl group onto the adenine at position 37 in tRNAs that read codons beginning with uridine, leading to the formation of N6-(dimethylallyl)adenosine (i(6)A).</text>
</comment>
<comment type="caution">
    <text evidence="10">Lacks conserved residue(s) required for the propagation of feature annotation.</text>
</comment>
<feature type="region of interest" description="Interaction with substrate tRNA" evidence="10">
    <location>
        <begin position="41"/>
        <end position="44"/>
    </location>
</feature>
<evidence type="ECO:0000256" key="1">
    <source>
        <dbReference type="ARBA" id="ARBA00001946"/>
    </source>
</evidence>
<keyword evidence="8 10" id="KW-0460">Magnesium</keyword>
<evidence type="ECO:0000256" key="10">
    <source>
        <dbReference type="HAMAP-Rule" id="MF_00185"/>
    </source>
</evidence>
<dbReference type="Proteomes" id="UP000297031">
    <property type="component" value="Chromosome"/>
</dbReference>
<evidence type="ECO:0000256" key="8">
    <source>
        <dbReference type="ARBA" id="ARBA00022842"/>
    </source>
</evidence>
<evidence type="ECO:0000256" key="5">
    <source>
        <dbReference type="ARBA" id="ARBA00022694"/>
    </source>
</evidence>
<dbReference type="GO" id="GO:0006400">
    <property type="term" value="P:tRNA modification"/>
    <property type="evidence" value="ECO:0007669"/>
    <property type="project" value="TreeGrafter"/>
</dbReference>
<evidence type="ECO:0000256" key="12">
    <source>
        <dbReference type="RuleBase" id="RU003784"/>
    </source>
</evidence>
<evidence type="ECO:0000256" key="2">
    <source>
        <dbReference type="ARBA" id="ARBA00003213"/>
    </source>
</evidence>
<feature type="site" description="Interaction with substrate tRNA" evidence="10">
    <location>
        <position position="107"/>
    </location>
</feature>
<sequence length="314" mass="35431">MQVSTDTRPTLIIITGPTGSGKTDLSIKLAQTLKCDIISADSRQLYRDIPIGTAAPTPEQLASARHHFIGTLALDDYYSAARYESDVMELLPKVWNDDNIAIMCGGSMMYIDAVTRGIDQLPTISDDIRRHVMQLYESQGIEGVRATLRNLDPEYLRTADPANHRRLVHAVEICLEAGVPYSSLRTGEVKQRPFNTIKMMIDYDRPTLFDRINRRVDNMIAEGLIEEARSVYHLKHLNSLNTVGYKELFAFFDGTMTLDVAVPRIAKNTRVYAKKQLTWLQRDPDLIKLNPESAYKQALELITSKLKLDISSLS</sequence>
<evidence type="ECO:0000256" key="11">
    <source>
        <dbReference type="RuleBase" id="RU003783"/>
    </source>
</evidence>
<accession>A0A4V1D1D7</accession>
<dbReference type="Gene3D" id="1.10.20.140">
    <property type="match status" value="1"/>
</dbReference>
<keyword evidence="6 10" id="KW-0547">Nucleotide-binding</keyword>
<feature type="binding site" evidence="10">
    <location>
        <begin position="18"/>
        <end position="23"/>
    </location>
    <ligand>
        <name>substrate</name>
    </ligand>
</feature>
<evidence type="ECO:0000256" key="3">
    <source>
        <dbReference type="ARBA" id="ARBA00005842"/>
    </source>
</evidence>
<dbReference type="InterPro" id="IPR039657">
    <property type="entry name" value="Dimethylallyltransferase"/>
</dbReference>
<protein>
    <recommendedName>
        <fullName evidence="10">tRNA dimethylallyltransferase</fullName>
        <ecNumber evidence="10">2.5.1.75</ecNumber>
    </recommendedName>
    <alternativeName>
        <fullName evidence="10">Dimethylallyl diphosphate:tRNA dimethylallyltransferase</fullName>
        <shortName evidence="10">DMAPP:tRNA dimethylallyltransferase</shortName>
        <shortName evidence="10">DMATase</shortName>
    </alternativeName>
    <alternativeName>
        <fullName evidence="10">Isopentenyl-diphosphate:tRNA isopentenyltransferase</fullName>
        <shortName evidence="10">IPP transferase</shortName>
        <shortName evidence="10">IPPT</shortName>
        <shortName evidence="10">IPTase</shortName>
    </alternativeName>
</protein>
<comment type="catalytic activity">
    <reaction evidence="9 10 11">
        <text>adenosine(37) in tRNA + dimethylallyl diphosphate = N(6)-dimethylallyladenosine(37) in tRNA + diphosphate</text>
        <dbReference type="Rhea" id="RHEA:26482"/>
        <dbReference type="Rhea" id="RHEA-COMP:10162"/>
        <dbReference type="Rhea" id="RHEA-COMP:10375"/>
        <dbReference type="ChEBI" id="CHEBI:33019"/>
        <dbReference type="ChEBI" id="CHEBI:57623"/>
        <dbReference type="ChEBI" id="CHEBI:74411"/>
        <dbReference type="ChEBI" id="CHEBI:74415"/>
        <dbReference type="EC" id="2.5.1.75"/>
    </reaction>
</comment>
<dbReference type="GO" id="GO:0052381">
    <property type="term" value="F:tRNA dimethylallyltransferase activity"/>
    <property type="evidence" value="ECO:0007669"/>
    <property type="project" value="UniProtKB-UniRule"/>
</dbReference>
<feature type="binding site" evidence="10">
    <location>
        <begin position="16"/>
        <end position="23"/>
    </location>
    <ligand>
        <name>ATP</name>
        <dbReference type="ChEBI" id="CHEBI:30616"/>
    </ligand>
</feature>
<proteinExistence type="inferred from homology"/>
<evidence type="ECO:0000256" key="6">
    <source>
        <dbReference type="ARBA" id="ARBA00022741"/>
    </source>
</evidence>
<dbReference type="InterPro" id="IPR027417">
    <property type="entry name" value="P-loop_NTPase"/>
</dbReference>
<dbReference type="AlphaFoldDB" id="A0A4V1D1D7"/>